<organism evidence="1 2">
    <name type="scientific">Legionella clemsonensis</name>
    <dbReference type="NCBI Taxonomy" id="1867846"/>
    <lineage>
        <taxon>Bacteria</taxon>
        <taxon>Pseudomonadati</taxon>
        <taxon>Pseudomonadota</taxon>
        <taxon>Gammaproteobacteria</taxon>
        <taxon>Legionellales</taxon>
        <taxon>Legionellaceae</taxon>
        <taxon>Legionella</taxon>
    </lineage>
</organism>
<dbReference type="EC" id="3.5.4.16" evidence="1"/>
<accession>A0A222P297</accession>
<evidence type="ECO:0000313" key="1">
    <source>
        <dbReference type="EMBL" id="ASQ45984.1"/>
    </source>
</evidence>
<dbReference type="PANTHER" id="PTHR41774">
    <property type="match status" value="1"/>
</dbReference>
<evidence type="ECO:0000313" key="2">
    <source>
        <dbReference type="Proteomes" id="UP000201728"/>
    </source>
</evidence>
<reference evidence="2" key="1">
    <citation type="submission" date="2016-07" db="EMBL/GenBank/DDBJ databases">
        <authorList>
            <person name="Florea S."/>
            <person name="Webb J.S."/>
            <person name="Jaromczyk J."/>
            <person name="Schardl C.L."/>
        </authorList>
    </citation>
    <scope>NUCLEOTIDE SEQUENCE [LARGE SCALE GENOMIC DNA]</scope>
    <source>
        <strain evidence="2">CDC-D5610</strain>
    </source>
</reference>
<dbReference type="EMBL" id="CP016397">
    <property type="protein sequence ID" value="ASQ45984.1"/>
    <property type="molecule type" value="Genomic_DNA"/>
</dbReference>
<dbReference type="GO" id="GO:0003934">
    <property type="term" value="F:GTP cyclohydrolase I activity"/>
    <property type="evidence" value="ECO:0007669"/>
    <property type="project" value="UniProtKB-EC"/>
</dbReference>
<name>A0A222P297_9GAMM</name>
<gene>
    <name evidence="1" type="ORF">clem_07145</name>
</gene>
<keyword evidence="2" id="KW-1185">Reference proteome</keyword>
<dbReference type="InterPro" id="IPR036069">
    <property type="entry name" value="DUF34/NIF3_sf"/>
</dbReference>
<dbReference type="Gene3D" id="3.30.70.120">
    <property type="match status" value="1"/>
</dbReference>
<dbReference type="Proteomes" id="UP000201728">
    <property type="component" value="Chromosome"/>
</dbReference>
<dbReference type="KEGG" id="lcd:clem_07145"/>
<dbReference type="SUPFAM" id="SSF102705">
    <property type="entry name" value="NIF3 (NGG1p interacting factor 3)-like"/>
    <property type="match status" value="1"/>
</dbReference>
<dbReference type="PANTHER" id="PTHR41774:SF1">
    <property type="entry name" value="NGG1P INTERACTING FACTOR NIF3"/>
    <property type="match status" value="1"/>
</dbReference>
<proteinExistence type="predicted"/>
<dbReference type="OrthoDB" id="9795763at2"/>
<dbReference type="FunFam" id="3.30.70.120:FF:000006">
    <property type="entry name" value="GTP cyclohydrolase 1 type 2 homolog"/>
    <property type="match status" value="1"/>
</dbReference>
<sequence length="112" mass="12704">MQYQVEKLINYKLSFYVPKSHLEQVKQAVFTAGAGRQGDYEYCCWQCLGQGQFKPLAGANPAVGTINTLTVVPEYKVEMICSANCIDKVVQALKFTHPYEEPAYEVVRLENY</sequence>
<dbReference type="InterPro" id="IPR015867">
    <property type="entry name" value="N-reg_PII/ATP_PRibTrfase_C"/>
</dbReference>
<protein>
    <submittedName>
        <fullName evidence="1">GTP cyclohydrolase 1 type 2</fullName>
        <ecNumber evidence="1">3.5.4.16</ecNumber>
    </submittedName>
</protein>
<dbReference type="AlphaFoldDB" id="A0A222P297"/>
<keyword evidence="1" id="KW-0378">Hydrolase</keyword>